<evidence type="ECO:0000256" key="3">
    <source>
        <dbReference type="ARBA" id="ARBA00022692"/>
    </source>
</evidence>
<dbReference type="InterPro" id="IPR000160">
    <property type="entry name" value="GGDEF_dom"/>
</dbReference>
<dbReference type="Gene3D" id="3.30.70.270">
    <property type="match status" value="1"/>
</dbReference>
<feature type="transmembrane region" description="Helical" evidence="6">
    <location>
        <begin position="90"/>
        <end position="108"/>
    </location>
</feature>
<dbReference type="Pfam" id="PF08448">
    <property type="entry name" value="PAS_4"/>
    <property type="match status" value="1"/>
</dbReference>
<keyword evidence="9" id="KW-1185">Reference proteome</keyword>
<name>A0ABQ2JK07_9SPHN</name>
<comment type="caution">
    <text evidence="8">The sequence shown here is derived from an EMBL/GenBank/DDBJ whole genome shotgun (WGS) entry which is preliminary data.</text>
</comment>
<dbReference type="Gene3D" id="3.30.450.20">
    <property type="entry name" value="PAS domain"/>
    <property type="match status" value="1"/>
</dbReference>
<feature type="transmembrane region" description="Helical" evidence="6">
    <location>
        <begin position="237"/>
        <end position="258"/>
    </location>
</feature>
<feature type="transmembrane region" description="Helical" evidence="6">
    <location>
        <begin position="163"/>
        <end position="181"/>
    </location>
</feature>
<feature type="transmembrane region" description="Helical" evidence="6">
    <location>
        <begin position="20"/>
        <end position="38"/>
    </location>
</feature>
<keyword evidence="5 6" id="KW-0472">Membrane</keyword>
<accession>A0ABQ2JK07</accession>
<feature type="domain" description="GGDEF" evidence="7">
    <location>
        <begin position="460"/>
        <end position="591"/>
    </location>
</feature>
<evidence type="ECO:0000313" key="8">
    <source>
        <dbReference type="EMBL" id="GGN46765.1"/>
    </source>
</evidence>
<reference evidence="9" key="1">
    <citation type="journal article" date="2019" name="Int. J. Syst. Evol. Microbiol.">
        <title>The Global Catalogue of Microorganisms (GCM) 10K type strain sequencing project: providing services to taxonomists for standard genome sequencing and annotation.</title>
        <authorList>
            <consortium name="The Broad Institute Genomics Platform"/>
            <consortium name="The Broad Institute Genome Sequencing Center for Infectious Disease"/>
            <person name="Wu L."/>
            <person name="Ma J."/>
        </authorList>
    </citation>
    <scope>NUCLEOTIDE SEQUENCE [LARGE SCALE GENOMIC DNA]</scope>
    <source>
        <strain evidence="9">CGMCC 1.6784</strain>
    </source>
</reference>
<evidence type="ECO:0000256" key="2">
    <source>
        <dbReference type="ARBA" id="ARBA00022475"/>
    </source>
</evidence>
<dbReference type="EMBL" id="BMLK01000006">
    <property type="protein sequence ID" value="GGN46765.1"/>
    <property type="molecule type" value="Genomic_DNA"/>
</dbReference>
<keyword evidence="2" id="KW-1003">Cell membrane</keyword>
<dbReference type="SMART" id="SM00267">
    <property type="entry name" value="GGDEF"/>
    <property type="match status" value="1"/>
</dbReference>
<keyword evidence="4 6" id="KW-1133">Transmembrane helix</keyword>
<dbReference type="NCBIfam" id="TIGR00254">
    <property type="entry name" value="GGDEF"/>
    <property type="match status" value="1"/>
</dbReference>
<dbReference type="InterPro" id="IPR043128">
    <property type="entry name" value="Rev_trsase/Diguanyl_cyclase"/>
</dbReference>
<dbReference type="InterPro" id="IPR029787">
    <property type="entry name" value="Nucleotide_cyclase"/>
</dbReference>
<dbReference type="PANTHER" id="PTHR44757">
    <property type="entry name" value="DIGUANYLATE CYCLASE DGCP"/>
    <property type="match status" value="1"/>
</dbReference>
<dbReference type="SUPFAM" id="SSF55073">
    <property type="entry name" value="Nucleotide cyclase"/>
    <property type="match status" value="1"/>
</dbReference>
<dbReference type="RefSeq" id="WP_188818983.1">
    <property type="nucleotide sequence ID" value="NZ_BMLK01000006.1"/>
</dbReference>
<dbReference type="PROSITE" id="PS50887">
    <property type="entry name" value="GGDEF"/>
    <property type="match status" value="1"/>
</dbReference>
<gene>
    <name evidence="8" type="ORF">GCM10011349_14300</name>
</gene>
<feature type="transmembrane region" description="Helical" evidence="6">
    <location>
        <begin position="128"/>
        <end position="151"/>
    </location>
</feature>
<dbReference type="SUPFAM" id="SSF55785">
    <property type="entry name" value="PYP-like sensor domain (PAS domain)"/>
    <property type="match status" value="1"/>
</dbReference>
<evidence type="ECO:0000259" key="7">
    <source>
        <dbReference type="PROSITE" id="PS50887"/>
    </source>
</evidence>
<dbReference type="InterPro" id="IPR007895">
    <property type="entry name" value="MASE1"/>
</dbReference>
<evidence type="ECO:0000256" key="6">
    <source>
        <dbReference type="SAM" id="Phobius"/>
    </source>
</evidence>
<feature type="transmembrane region" description="Helical" evidence="6">
    <location>
        <begin position="278"/>
        <end position="296"/>
    </location>
</feature>
<dbReference type="InterPro" id="IPR035965">
    <property type="entry name" value="PAS-like_dom_sf"/>
</dbReference>
<evidence type="ECO:0000256" key="4">
    <source>
        <dbReference type="ARBA" id="ARBA00022989"/>
    </source>
</evidence>
<protein>
    <recommendedName>
        <fullName evidence="7">GGDEF domain-containing protein</fullName>
    </recommendedName>
</protein>
<evidence type="ECO:0000256" key="1">
    <source>
        <dbReference type="ARBA" id="ARBA00004651"/>
    </source>
</evidence>
<dbReference type="Pfam" id="PF00990">
    <property type="entry name" value="GGDEF"/>
    <property type="match status" value="1"/>
</dbReference>
<feature type="transmembrane region" description="Helical" evidence="6">
    <location>
        <begin position="201"/>
        <end position="225"/>
    </location>
</feature>
<dbReference type="CDD" id="cd01949">
    <property type="entry name" value="GGDEF"/>
    <property type="match status" value="1"/>
</dbReference>
<sequence>MVAKFAGIGETLEKRSDNAITAVTGYFLLASGTILLTSNGTNHATMWPADALILALLLKNDRASWPAVLMAGWMANLLANAVTRDWAPGLIVYGGINMGQTLLAAMLICRTGRCDNLLADIGTVLRFVLYAGVIAPLLGALTGTLATALIFGEPVLSSFVRWYISNALGFLILTPFLMALFDGSYVRCFKERTPASRLEVIGLHALHIALTGTVFAQNVVPMLFLPVSTALILAFRLGRLGVIVGTLAIAIIGAAATYMGHGPVSLVRGGVEVQEFVFQFYIAVVLATTLPVAATVSSRAEALKNLAEREEALRLMMAHSPDGILSFDATGVCRWADGPLAAYLGVDAGAMIGKPLDALALRAPGLASRIIERKDALSDTPTIFEFSPVLRPHLTLEASLAAPQQNGSAVGTVVTLRDVTKRKAKEVAMRSKVHGDDLTGLLNRAGFRKKLRTALLDEGRPATLALVDVDCFRSINETYGHGVGDTVLAEIAKRLQAATRADDIVARMGGDEFAILLRCDLETAMRVCQRMVEAVRETSVVNDGVVSVLASISCGIAAYGGNMDRDDVFDAADAALQEAKRRGRGGVRVAA</sequence>
<evidence type="ECO:0000256" key="5">
    <source>
        <dbReference type="ARBA" id="ARBA00023136"/>
    </source>
</evidence>
<dbReference type="InterPro" id="IPR013656">
    <property type="entry name" value="PAS_4"/>
</dbReference>
<dbReference type="InterPro" id="IPR052155">
    <property type="entry name" value="Biofilm_reg_signaling"/>
</dbReference>
<dbReference type="Pfam" id="PF05231">
    <property type="entry name" value="MASE1"/>
    <property type="match status" value="1"/>
</dbReference>
<dbReference type="Proteomes" id="UP000605099">
    <property type="component" value="Unassembled WGS sequence"/>
</dbReference>
<comment type="subcellular location">
    <subcellularLocation>
        <location evidence="1">Cell membrane</location>
        <topology evidence="1">Multi-pass membrane protein</topology>
    </subcellularLocation>
</comment>
<proteinExistence type="predicted"/>
<feature type="transmembrane region" description="Helical" evidence="6">
    <location>
        <begin position="63"/>
        <end position="83"/>
    </location>
</feature>
<organism evidence="8 9">
    <name type="scientific">Novosphingobium indicum</name>
    <dbReference type="NCBI Taxonomy" id="462949"/>
    <lineage>
        <taxon>Bacteria</taxon>
        <taxon>Pseudomonadati</taxon>
        <taxon>Pseudomonadota</taxon>
        <taxon>Alphaproteobacteria</taxon>
        <taxon>Sphingomonadales</taxon>
        <taxon>Sphingomonadaceae</taxon>
        <taxon>Novosphingobium</taxon>
    </lineage>
</organism>
<evidence type="ECO:0000313" key="9">
    <source>
        <dbReference type="Proteomes" id="UP000605099"/>
    </source>
</evidence>
<dbReference type="PANTHER" id="PTHR44757:SF2">
    <property type="entry name" value="BIOFILM ARCHITECTURE MAINTENANCE PROTEIN MBAA"/>
    <property type="match status" value="1"/>
</dbReference>
<keyword evidence="3 6" id="KW-0812">Transmembrane</keyword>